<keyword evidence="2" id="KW-1185">Reference proteome</keyword>
<dbReference type="AlphaFoldDB" id="A0A9D4MPG1"/>
<accession>A0A9D4MPG1</accession>
<gene>
    <name evidence="1" type="ORF">DPMN_005333</name>
</gene>
<protein>
    <submittedName>
        <fullName evidence="1">Uncharacterized protein</fullName>
    </submittedName>
</protein>
<reference evidence="1" key="1">
    <citation type="journal article" date="2019" name="bioRxiv">
        <title>The Genome of the Zebra Mussel, Dreissena polymorpha: A Resource for Invasive Species Research.</title>
        <authorList>
            <person name="McCartney M.A."/>
            <person name="Auch B."/>
            <person name="Kono T."/>
            <person name="Mallez S."/>
            <person name="Zhang Y."/>
            <person name="Obille A."/>
            <person name="Becker A."/>
            <person name="Abrahante J.E."/>
            <person name="Garbe J."/>
            <person name="Badalamenti J.P."/>
            <person name="Herman A."/>
            <person name="Mangelson H."/>
            <person name="Liachko I."/>
            <person name="Sullivan S."/>
            <person name="Sone E.D."/>
            <person name="Koren S."/>
            <person name="Silverstein K.A.T."/>
            <person name="Beckman K.B."/>
            <person name="Gohl D.M."/>
        </authorList>
    </citation>
    <scope>NUCLEOTIDE SEQUENCE</scope>
    <source>
        <strain evidence="1">Duluth1</strain>
        <tissue evidence="1">Whole animal</tissue>
    </source>
</reference>
<dbReference type="Proteomes" id="UP000828390">
    <property type="component" value="Unassembled WGS sequence"/>
</dbReference>
<proteinExistence type="predicted"/>
<evidence type="ECO:0000313" key="1">
    <source>
        <dbReference type="EMBL" id="KAH3881407.1"/>
    </source>
</evidence>
<evidence type="ECO:0000313" key="2">
    <source>
        <dbReference type="Proteomes" id="UP000828390"/>
    </source>
</evidence>
<name>A0A9D4MPG1_DREPO</name>
<comment type="caution">
    <text evidence="1">The sequence shown here is derived from an EMBL/GenBank/DDBJ whole genome shotgun (WGS) entry which is preliminary data.</text>
</comment>
<sequence length="59" mass="6991">MLDTGQLYKLANDMTRQVSHMNMKLVRQLKRRERNLSRLQTNCDIVTAFIQASSPKRRK</sequence>
<reference evidence="1" key="2">
    <citation type="submission" date="2020-11" db="EMBL/GenBank/DDBJ databases">
        <authorList>
            <person name="McCartney M.A."/>
            <person name="Auch B."/>
            <person name="Kono T."/>
            <person name="Mallez S."/>
            <person name="Becker A."/>
            <person name="Gohl D.M."/>
            <person name="Silverstein K.A.T."/>
            <person name="Koren S."/>
            <person name="Bechman K.B."/>
            <person name="Herman A."/>
            <person name="Abrahante J.E."/>
            <person name="Garbe J."/>
        </authorList>
    </citation>
    <scope>NUCLEOTIDE SEQUENCE</scope>
    <source>
        <strain evidence="1">Duluth1</strain>
        <tissue evidence="1">Whole animal</tissue>
    </source>
</reference>
<organism evidence="1 2">
    <name type="scientific">Dreissena polymorpha</name>
    <name type="common">Zebra mussel</name>
    <name type="synonym">Mytilus polymorpha</name>
    <dbReference type="NCBI Taxonomy" id="45954"/>
    <lineage>
        <taxon>Eukaryota</taxon>
        <taxon>Metazoa</taxon>
        <taxon>Spiralia</taxon>
        <taxon>Lophotrochozoa</taxon>
        <taxon>Mollusca</taxon>
        <taxon>Bivalvia</taxon>
        <taxon>Autobranchia</taxon>
        <taxon>Heteroconchia</taxon>
        <taxon>Euheterodonta</taxon>
        <taxon>Imparidentia</taxon>
        <taxon>Neoheterodontei</taxon>
        <taxon>Myida</taxon>
        <taxon>Dreissenoidea</taxon>
        <taxon>Dreissenidae</taxon>
        <taxon>Dreissena</taxon>
    </lineage>
</organism>
<dbReference type="EMBL" id="JAIWYP010000001">
    <property type="protein sequence ID" value="KAH3881407.1"/>
    <property type="molecule type" value="Genomic_DNA"/>
</dbReference>